<dbReference type="OrthoDB" id="1357576at2"/>
<dbReference type="Proteomes" id="UP000184232">
    <property type="component" value="Unassembled WGS sequence"/>
</dbReference>
<name>A0A1M6FL07_9FLAO</name>
<dbReference type="InterPro" id="IPR011990">
    <property type="entry name" value="TPR-like_helical_dom_sf"/>
</dbReference>
<dbReference type="Pfam" id="PF13174">
    <property type="entry name" value="TPR_6"/>
    <property type="match status" value="2"/>
</dbReference>
<keyword evidence="5" id="KW-1185">Reference proteome</keyword>
<dbReference type="InterPro" id="IPR051685">
    <property type="entry name" value="Ycf3/AcsC/BcsC/TPR_MFPF"/>
</dbReference>
<dbReference type="InterPro" id="IPR013105">
    <property type="entry name" value="TPR_2"/>
</dbReference>
<reference evidence="4 5" key="1">
    <citation type="submission" date="2016-11" db="EMBL/GenBank/DDBJ databases">
        <authorList>
            <person name="Jaros S."/>
            <person name="Januszkiewicz K."/>
            <person name="Wedrychowicz H."/>
        </authorList>
    </citation>
    <scope>NUCLEOTIDE SEQUENCE [LARGE SCALE GENOMIC DNA]</scope>
    <source>
        <strain evidence="4 5">DSM 22807</strain>
    </source>
</reference>
<dbReference type="SUPFAM" id="SSF48452">
    <property type="entry name" value="TPR-like"/>
    <property type="match status" value="1"/>
</dbReference>
<dbReference type="Pfam" id="PF13181">
    <property type="entry name" value="TPR_8"/>
    <property type="match status" value="1"/>
</dbReference>
<proteinExistence type="predicted"/>
<dbReference type="Pfam" id="PF07719">
    <property type="entry name" value="TPR_2"/>
    <property type="match status" value="1"/>
</dbReference>
<dbReference type="InterPro" id="IPR019734">
    <property type="entry name" value="TPR_rpt"/>
</dbReference>
<evidence type="ECO:0000256" key="3">
    <source>
        <dbReference type="PROSITE-ProRule" id="PRU00339"/>
    </source>
</evidence>
<dbReference type="STRING" id="683124.SAMN05444337_1262"/>
<protein>
    <submittedName>
        <fullName evidence="4">Tetratricopeptide repeat-containing protein</fullName>
    </submittedName>
</protein>
<dbReference type="SMART" id="SM00028">
    <property type="entry name" value="TPR"/>
    <property type="match status" value="6"/>
</dbReference>
<dbReference type="Gene3D" id="1.25.40.10">
    <property type="entry name" value="Tetratricopeptide repeat domain"/>
    <property type="match status" value="4"/>
</dbReference>
<gene>
    <name evidence="4" type="ORF">SAMN05444337_1262</name>
</gene>
<evidence type="ECO:0000256" key="2">
    <source>
        <dbReference type="ARBA" id="ARBA00022803"/>
    </source>
</evidence>
<dbReference type="PROSITE" id="PS50293">
    <property type="entry name" value="TPR_REGION"/>
    <property type="match status" value="1"/>
</dbReference>
<dbReference type="PANTHER" id="PTHR44943">
    <property type="entry name" value="CELLULOSE SYNTHASE OPERON PROTEIN C"/>
    <property type="match status" value="1"/>
</dbReference>
<sequence>MKHIFTLFCFFNCINTISQNSKLGDSLVSIGQYQKAIVEYKKEKQPDLYKIAKAFEAIDNYDEAIASYEKIRIKDTLNLKVNFQYALALLHNNDTKSTKILEQLVTKDKNESYYYYLGLSYEKQKNYEKAIENWNASLQLNPEYFKSAYKLSLQLANMQQFDASLEVANAFLKNNPNNIDLLKIRGQIYYALKKNRNCIQDFEKVVAKNGADDNILEKLANVYLNTKDYKKAITIYTDLIENYNDQNPNFYFNRGKCYGFLYEIEKAEEDINTSIELRTYTFDNEYFYLGFFYQQLEEYEKALNYYKKTLNTNSNHAEAAYQIIAIKDYHGQSPTVLLKEYQDYLEKFPNISNQRKQLIANRINQLEEK</sequence>
<keyword evidence="1" id="KW-0677">Repeat</keyword>
<keyword evidence="2 3" id="KW-0802">TPR repeat</keyword>
<dbReference type="EMBL" id="FQZH01000001">
    <property type="protein sequence ID" value="SHI98302.1"/>
    <property type="molecule type" value="Genomic_DNA"/>
</dbReference>
<evidence type="ECO:0000313" key="5">
    <source>
        <dbReference type="Proteomes" id="UP000184232"/>
    </source>
</evidence>
<dbReference type="PANTHER" id="PTHR44943:SF8">
    <property type="entry name" value="TPR REPEAT-CONTAINING PROTEIN MJ0263"/>
    <property type="match status" value="1"/>
</dbReference>
<dbReference type="RefSeq" id="WP_072783053.1">
    <property type="nucleotide sequence ID" value="NZ_FQZH01000001.1"/>
</dbReference>
<accession>A0A1M6FL07</accession>
<dbReference type="AlphaFoldDB" id="A0A1M6FL07"/>
<feature type="repeat" description="TPR" evidence="3">
    <location>
        <begin position="283"/>
        <end position="316"/>
    </location>
</feature>
<evidence type="ECO:0000313" key="4">
    <source>
        <dbReference type="EMBL" id="SHI98302.1"/>
    </source>
</evidence>
<evidence type="ECO:0000256" key="1">
    <source>
        <dbReference type="ARBA" id="ARBA00022737"/>
    </source>
</evidence>
<feature type="repeat" description="TPR" evidence="3">
    <location>
        <begin position="111"/>
        <end position="144"/>
    </location>
</feature>
<organism evidence="4 5">
    <name type="scientific">Flavobacterium haoranii</name>
    <dbReference type="NCBI Taxonomy" id="683124"/>
    <lineage>
        <taxon>Bacteria</taxon>
        <taxon>Pseudomonadati</taxon>
        <taxon>Bacteroidota</taxon>
        <taxon>Flavobacteriia</taxon>
        <taxon>Flavobacteriales</taxon>
        <taxon>Flavobacteriaceae</taxon>
        <taxon>Flavobacterium</taxon>
    </lineage>
</organism>
<dbReference type="PROSITE" id="PS50005">
    <property type="entry name" value="TPR"/>
    <property type="match status" value="2"/>
</dbReference>